<feature type="transmembrane region" description="Helical" evidence="1">
    <location>
        <begin position="56"/>
        <end position="75"/>
    </location>
</feature>
<comment type="caution">
    <text evidence="2">The sequence shown here is derived from an EMBL/GenBank/DDBJ whole genome shotgun (WGS) entry which is preliminary data.</text>
</comment>
<evidence type="ECO:0000313" key="3">
    <source>
        <dbReference type="Proteomes" id="UP000461880"/>
    </source>
</evidence>
<organism evidence="2 3">
    <name type="scientific">Stecheria intestinalis</name>
    <dbReference type="NCBI Taxonomy" id="2606630"/>
    <lineage>
        <taxon>Bacteria</taxon>
        <taxon>Bacillati</taxon>
        <taxon>Bacillota</taxon>
        <taxon>Erysipelotrichia</taxon>
        <taxon>Erysipelotrichales</taxon>
        <taxon>Erysipelotrichaceae</taxon>
        <taxon>Stecheria</taxon>
    </lineage>
</organism>
<dbReference type="AlphaFoldDB" id="A0A7X2NU35"/>
<dbReference type="EMBL" id="VUMN01000034">
    <property type="protein sequence ID" value="MSS59497.1"/>
    <property type="molecule type" value="Genomic_DNA"/>
</dbReference>
<gene>
    <name evidence="2" type="ORF">FYJ51_11400</name>
</gene>
<keyword evidence="1" id="KW-0812">Transmembrane</keyword>
<dbReference type="Proteomes" id="UP000461880">
    <property type="component" value="Unassembled WGS sequence"/>
</dbReference>
<sequence length="83" mass="8798">MKHCRKALPIRIAAGFFAMGISLPGVLAVQAEEIPASFAAALMVSEELQTGGLSELTLWGTLIFVVSGIVAGISLSHNFRDRN</sequence>
<reference evidence="2 3" key="1">
    <citation type="submission" date="2019-08" db="EMBL/GenBank/DDBJ databases">
        <title>In-depth cultivation of the pig gut microbiome towards novel bacterial diversity and tailored functional studies.</title>
        <authorList>
            <person name="Wylensek D."/>
            <person name="Hitch T.C.A."/>
            <person name="Clavel T."/>
        </authorList>
    </citation>
    <scope>NUCLEOTIDE SEQUENCE [LARGE SCALE GENOMIC DNA]</scope>
    <source>
        <strain evidence="2 3">Oil+RF-744-GAM-WT-6</strain>
    </source>
</reference>
<evidence type="ECO:0000256" key="1">
    <source>
        <dbReference type="SAM" id="Phobius"/>
    </source>
</evidence>
<name>A0A7X2NU35_9FIRM</name>
<keyword evidence="3" id="KW-1185">Reference proteome</keyword>
<keyword evidence="1" id="KW-1133">Transmembrane helix</keyword>
<keyword evidence="1" id="KW-0472">Membrane</keyword>
<dbReference type="RefSeq" id="WP_154505751.1">
    <property type="nucleotide sequence ID" value="NZ_VUMN01000034.1"/>
</dbReference>
<accession>A0A7X2NU35</accession>
<protein>
    <submittedName>
        <fullName evidence="2">Uncharacterized protein</fullName>
    </submittedName>
</protein>
<evidence type="ECO:0000313" key="2">
    <source>
        <dbReference type="EMBL" id="MSS59497.1"/>
    </source>
</evidence>
<proteinExistence type="predicted"/>